<evidence type="ECO:0000259" key="7">
    <source>
        <dbReference type="SMART" id="SM00478"/>
    </source>
</evidence>
<feature type="domain" description="DNA-3-methyladenine glycosylase AlkA N-terminal" evidence="8">
    <location>
        <begin position="12"/>
        <end position="132"/>
    </location>
</feature>
<comment type="catalytic activity">
    <reaction evidence="1">
        <text>Hydrolysis of alkylated DNA, releasing 3-methyladenine, 3-methylguanine, 7-methylguanine and 7-methyladenine.</text>
        <dbReference type="EC" id="3.2.2.21"/>
    </reaction>
</comment>
<dbReference type="InterPro" id="IPR000035">
    <property type="entry name" value="Alkylbase_DNA_glycsylse_CS"/>
</dbReference>
<dbReference type="Pfam" id="PF07934">
    <property type="entry name" value="OGG_N"/>
    <property type="match status" value="1"/>
</dbReference>
<organism evidence="9 10">
    <name type="scientific">Tumebacillus amylolyticus</name>
    <dbReference type="NCBI Taxonomy" id="2801339"/>
    <lineage>
        <taxon>Bacteria</taxon>
        <taxon>Bacillati</taxon>
        <taxon>Bacillota</taxon>
        <taxon>Bacilli</taxon>
        <taxon>Bacillales</taxon>
        <taxon>Alicyclobacillaceae</taxon>
        <taxon>Tumebacillus</taxon>
    </lineage>
</organism>
<dbReference type="PANTHER" id="PTHR43003">
    <property type="entry name" value="DNA-3-METHYLADENINE GLYCOSYLASE"/>
    <property type="match status" value="1"/>
</dbReference>
<evidence type="ECO:0000256" key="2">
    <source>
        <dbReference type="ARBA" id="ARBA00010817"/>
    </source>
</evidence>
<proteinExistence type="inferred from homology"/>
<evidence type="ECO:0000259" key="8">
    <source>
        <dbReference type="SMART" id="SM01009"/>
    </source>
</evidence>
<dbReference type="InterPro" id="IPR051912">
    <property type="entry name" value="Alkylbase_DNA_Glycosylase/TA"/>
</dbReference>
<protein>
    <recommendedName>
        <fullName evidence="3">DNA-3-methyladenine glycosylase II</fullName>
        <ecNumber evidence="3">3.2.2.21</ecNumber>
    </recommendedName>
</protein>
<dbReference type="InterPro" id="IPR012904">
    <property type="entry name" value="OGG_N"/>
</dbReference>
<evidence type="ECO:0000256" key="4">
    <source>
        <dbReference type="ARBA" id="ARBA00022763"/>
    </source>
</evidence>
<evidence type="ECO:0000256" key="5">
    <source>
        <dbReference type="ARBA" id="ARBA00022801"/>
    </source>
</evidence>
<keyword evidence="10" id="KW-1185">Reference proteome</keyword>
<dbReference type="Gene3D" id="1.10.340.30">
    <property type="entry name" value="Hypothetical protein, domain 2"/>
    <property type="match status" value="1"/>
</dbReference>
<accession>A0ABS1J676</accession>
<dbReference type="SUPFAM" id="SSF48150">
    <property type="entry name" value="DNA-glycosylase"/>
    <property type="match status" value="1"/>
</dbReference>
<dbReference type="Proteomes" id="UP000602284">
    <property type="component" value="Unassembled WGS sequence"/>
</dbReference>
<dbReference type="SMART" id="SM01009">
    <property type="entry name" value="AlkA_N"/>
    <property type="match status" value="1"/>
</dbReference>
<dbReference type="EMBL" id="JAEQNB010000001">
    <property type="protein sequence ID" value="MBL0385782.1"/>
    <property type="molecule type" value="Genomic_DNA"/>
</dbReference>
<reference evidence="9 10" key="1">
    <citation type="submission" date="2021-01" db="EMBL/GenBank/DDBJ databases">
        <title>Tumebacillus sp. strain ITR2 16S ribosomal RNA gene Genome sequencing and assembly.</title>
        <authorList>
            <person name="Kang M."/>
        </authorList>
    </citation>
    <scope>NUCLEOTIDE SEQUENCE [LARGE SCALE GENOMIC DNA]</scope>
    <source>
        <strain evidence="9 10">ITR2</strain>
    </source>
</reference>
<keyword evidence="4" id="KW-0227">DNA damage</keyword>
<dbReference type="SMART" id="SM00478">
    <property type="entry name" value="ENDO3c"/>
    <property type="match status" value="1"/>
</dbReference>
<comment type="similarity">
    <text evidence="2">Belongs to the alkylbase DNA glycosidase AlkA family.</text>
</comment>
<dbReference type="Gene3D" id="3.30.310.20">
    <property type="entry name" value="DNA-3-methyladenine glycosylase AlkA, N-terminal domain"/>
    <property type="match status" value="1"/>
</dbReference>
<evidence type="ECO:0000256" key="1">
    <source>
        <dbReference type="ARBA" id="ARBA00000086"/>
    </source>
</evidence>
<dbReference type="Gene3D" id="1.10.1670.10">
    <property type="entry name" value="Helix-hairpin-Helix base-excision DNA repair enzymes (C-terminal)"/>
    <property type="match status" value="1"/>
</dbReference>
<dbReference type="RefSeq" id="WP_201631281.1">
    <property type="nucleotide sequence ID" value="NZ_JAEQNB010000001.1"/>
</dbReference>
<dbReference type="Pfam" id="PF00730">
    <property type="entry name" value="HhH-GPD"/>
    <property type="match status" value="1"/>
</dbReference>
<feature type="domain" description="HhH-GPD" evidence="7">
    <location>
        <begin position="142"/>
        <end position="307"/>
    </location>
</feature>
<dbReference type="PANTHER" id="PTHR43003:SF12">
    <property type="entry name" value="DNA-3-METHYLADENINE GLYCOSYLASE"/>
    <property type="match status" value="1"/>
</dbReference>
<dbReference type="InterPro" id="IPR010316">
    <property type="entry name" value="AlkA_N"/>
</dbReference>
<gene>
    <name evidence="9" type="ORF">JJB07_03890</name>
</gene>
<evidence type="ECO:0000313" key="10">
    <source>
        <dbReference type="Proteomes" id="UP000602284"/>
    </source>
</evidence>
<dbReference type="CDD" id="cd00056">
    <property type="entry name" value="ENDO3c"/>
    <property type="match status" value="1"/>
</dbReference>
<dbReference type="InterPro" id="IPR011257">
    <property type="entry name" value="DNA_glycosylase"/>
</dbReference>
<evidence type="ECO:0000256" key="3">
    <source>
        <dbReference type="ARBA" id="ARBA00012000"/>
    </source>
</evidence>
<sequence>MTTLHWQDHHTHLVLPTPPEFRFSAVLGYLTRSTNECLFHVEEEKVYKLLPLESEDVLVEVSHSATDSGLLVRFLHKNPNEPELREQTAQYVREWFDLDRDLQPFYDLAEDDPVLREVVQEHYGLRIVGVPDLFEALCWAILGQQINLAFAYTLKRRFVETYGRKVEWEGRTYWLFPRPADVADLTVDALRDLQFTTKKAEYVIGVAHLMSQGTLSKQHLHQLDNLRAIEKELVKIRGIGPWTAHYVIMRCLRLPAAFPLEDVGLHNAIKHVLHLDSKPTRQELLDLSEGWGEWKAYATFYLWRMLY</sequence>
<keyword evidence="6" id="KW-0234">DNA repair</keyword>
<dbReference type="InterPro" id="IPR003265">
    <property type="entry name" value="HhH-GPD_domain"/>
</dbReference>
<evidence type="ECO:0000256" key="6">
    <source>
        <dbReference type="ARBA" id="ARBA00023204"/>
    </source>
</evidence>
<dbReference type="InterPro" id="IPR023170">
    <property type="entry name" value="HhH_base_excis_C"/>
</dbReference>
<dbReference type="PROSITE" id="PS00516">
    <property type="entry name" value="ALKYLBASE_DNA_GLYCOS"/>
    <property type="match status" value="1"/>
</dbReference>
<keyword evidence="5" id="KW-0378">Hydrolase</keyword>
<dbReference type="EC" id="3.2.2.21" evidence="3"/>
<name>A0ABS1J676_9BACL</name>
<dbReference type="InterPro" id="IPR037046">
    <property type="entry name" value="AlkA_N_sf"/>
</dbReference>
<evidence type="ECO:0000313" key="9">
    <source>
        <dbReference type="EMBL" id="MBL0385782.1"/>
    </source>
</evidence>
<comment type="caution">
    <text evidence="9">The sequence shown here is derived from an EMBL/GenBank/DDBJ whole genome shotgun (WGS) entry which is preliminary data.</text>
</comment>